<gene>
    <name evidence="4" type="ORF">SAMN03084138_04350</name>
</gene>
<evidence type="ECO:0000313" key="4">
    <source>
        <dbReference type="EMBL" id="SFQ20483.1"/>
    </source>
</evidence>
<evidence type="ECO:0000259" key="3">
    <source>
        <dbReference type="Pfam" id="PF13505"/>
    </source>
</evidence>
<dbReference type="EMBL" id="FOWR01000050">
    <property type="protein sequence ID" value="SFQ20483.1"/>
    <property type="molecule type" value="Genomic_DNA"/>
</dbReference>
<dbReference type="Pfam" id="PF13505">
    <property type="entry name" value="OMP_b-brl"/>
    <property type="match status" value="1"/>
</dbReference>
<evidence type="ECO:0000313" key="5">
    <source>
        <dbReference type="Proteomes" id="UP000182692"/>
    </source>
</evidence>
<feature type="signal peptide" evidence="2">
    <location>
        <begin position="1"/>
        <end position="21"/>
    </location>
</feature>
<name>A0A1I5WL02_9GAMM</name>
<dbReference type="AlphaFoldDB" id="A0A1I5WL02"/>
<dbReference type="STRING" id="1121869.SAMN03084138_04350"/>
<accession>A0A1I5WL02</accession>
<evidence type="ECO:0000256" key="2">
    <source>
        <dbReference type="SAM" id="SignalP"/>
    </source>
</evidence>
<feature type="domain" description="Outer membrane protein beta-barrel" evidence="3">
    <location>
        <begin position="9"/>
        <end position="186"/>
    </location>
</feature>
<proteinExistence type="predicted"/>
<dbReference type="OrthoDB" id="5871808at2"/>
<keyword evidence="1 2" id="KW-0732">Signal</keyword>
<organism evidence="4 5">
    <name type="scientific">Enterovibrio norvegicus DSM 15893</name>
    <dbReference type="NCBI Taxonomy" id="1121869"/>
    <lineage>
        <taxon>Bacteria</taxon>
        <taxon>Pseudomonadati</taxon>
        <taxon>Pseudomonadota</taxon>
        <taxon>Gammaproteobacteria</taxon>
        <taxon>Vibrionales</taxon>
        <taxon>Vibrionaceae</taxon>
        <taxon>Enterovibrio</taxon>
    </lineage>
</organism>
<dbReference type="SUPFAM" id="SSF56925">
    <property type="entry name" value="OMPA-like"/>
    <property type="match status" value="1"/>
</dbReference>
<dbReference type="RefSeq" id="WP_017013931.1">
    <property type="nucleotide sequence ID" value="NZ_FOWR01000050.1"/>
</dbReference>
<dbReference type="InterPro" id="IPR011250">
    <property type="entry name" value="OMP/PagP_B-barrel"/>
</dbReference>
<dbReference type="GeneID" id="35870017"/>
<feature type="chain" id="PRO_5010364696" evidence="2">
    <location>
        <begin position="22"/>
        <end position="186"/>
    </location>
</feature>
<evidence type="ECO:0000256" key="1">
    <source>
        <dbReference type="ARBA" id="ARBA00022729"/>
    </source>
</evidence>
<protein>
    <submittedName>
        <fullName evidence="4">Outer membrane insertion C-terminal signal</fullName>
    </submittedName>
</protein>
<sequence length="186" mass="20587">MKKTLAVGTAFILSFSAVSIADDFSGHRVGIGFISTDIENSQGERVDWGSGVKIEYGYDINRIFGVNLSYSNTSDSVQYYYNSQRYGSDLSTSTFKFDTDIGYTFQHDNFAIKPYGALGVASYKDKLDIHLGDANSTSLSYSDSAPYFGIGVRGSLNHGIYADLRLDYLLDDVYTDQFSLSVGYKF</sequence>
<reference evidence="4 5" key="1">
    <citation type="submission" date="2016-10" db="EMBL/GenBank/DDBJ databases">
        <authorList>
            <person name="de Groot N.N."/>
        </authorList>
    </citation>
    <scope>NUCLEOTIDE SEQUENCE [LARGE SCALE GENOMIC DNA]</scope>
    <source>
        <strain evidence="4 5">DSM 15893</strain>
    </source>
</reference>
<dbReference type="Gene3D" id="2.40.160.20">
    <property type="match status" value="1"/>
</dbReference>
<dbReference type="Proteomes" id="UP000182692">
    <property type="component" value="Unassembled WGS sequence"/>
</dbReference>
<dbReference type="InterPro" id="IPR027385">
    <property type="entry name" value="Beta-barrel_OMP"/>
</dbReference>